<keyword evidence="4" id="KW-0479">Metal-binding</keyword>
<dbReference type="InterPro" id="IPR025589">
    <property type="entry name" value="Toprim_C_rpt"/>
</dbReference>
<evidence type="ECO:0000256" key="2">
    <source>
        <dbReference type="ARBA" id="ARBA00009446"/>
    </source>
</evidence>
<dbReference type="Pfam" id="PF01751">
    <property type="entry name" value="Toprim"/>
    <property type="match status" value="1"/>
</dbReference>
<proteinExistence type="inferred from homology"/>
<dbReference type="PROSITE" id="PS52039">
    <property type="entry name" value="TOPO_IA_2"/>
    <property type="match status" value="1"/>
</dbReference>
<dbReference type="InterPro" id="IPR005738">
    <property type="entry name" value="TopoIII"/>
</dbReference>
<dbReference type="EC" id="5.6.2.1" evidence="3"/>
<comment type="catalytic activity">
    <reaction evidence="1">
        <text>ATP-independent breakage of single-stranded DNA, followed by passage and rejoining.</text>
        <dbReference type="EC" id="5.6.2.1"/>
    </reaction>
</comment>
<dbReference type="SMART" id="SM00493">
    <property type="entry name" value="TOPRIM"/>
    <property type="match status" value="1"/>
</dbReference>
<dbReference type="GO" id="GO:0046872">
    <property type="term" value="F:metal ion binding"/>
    <property type="evidence" value="ECO:0007669"/>
    <property type="project" value="UniProtKB-KW"/>
</dbReference>
<dbReference type="Pfam" id="PF01131">
    <property type="entry name" value="Topoisom_bac"/>
    <property type="match status" value="1"/>
</dbReference>
<dbReference type="SUPFAM" id="SSF56712">
    <property type="entry name" value="Prokaryotic type I DNA topoisomerase"/>
    <property type="match status" value="1"/>
</dbReference>
<evidence type="ECO:0000256" key="12">
    <source>
        <dbReference type="ARBA" id="ARBA00032877"/>
    </source>
</evidence>
<dbReference type="PANTHER" id="PTHR11390">
    <property type="entry name" value="PROKARYOTIC DNA TOPOISOMERASE"/>
    <property type="match status" value="1"/>
</dbReference>
<name>A0A1C4GMV0_BACTU</name>
<dbReference type="PANTHER" id="PTHR11390:SF21">
    <property type="entry name" value="DNA TOPOISOMERASE 3-ALPHA"/>
    <property type="match status" value="1"/>
</dbReference>
<evidence type="ECO:0000256" key="7">
    <source>
        <dbReference type="ARBA" id="ARBA00023125"/>
    </source>
</evidence>
<dbReference type="PRINTS" id="PR00417">
    <property type="entry name" value="PRTPISMRASEI"/>
</dbReference>
<evidence type="ECO:0000313" key="14">
    <source>
        <dbReference type="EMBL" id="SCC69548.1"/>
    </source>
</evidence>
<evidence type="ECO:0000256" key="5">
    <source>
        <dbReference type="ARBA" id="ARBA00022842"/>
    </source>
</evidence>
<dbReference type="Gene3D" id="3.40.50.140">
    <property type="match status" value="1"/>
</dbReference>
<dbReference type="InterPro" id="IPR013826">
    <property type="entry name" value="Topo_IA_cen_sub3"/>
</dbReference>
<sequence length="735" mass="83910">MIAILCEKADQGRTYGACYEHEDKNTHIEIYPCETFPEGAVIVWASGHLCELKSPEMYHEAWAKWKLETLPMIPERFEHKVVEKKASYFNVAKEKLKSADEIIIATDSGDEGELIARLIIKMAGVNKKPMKRFWCSSMAQDAIREAFENLRDAKETESYFYAAQARSYSDWLVGMNTSRAYSILFRDKFGLKQTFSSGRVQTPVLYLINQREEEIQNFRPRTFYQIVGWFVADGIKYGGLLLQNEDTKILDYLKAKALFEECKPIKQATIQSIESEEKKKNPPKLHSLSTLQAKLNRKYKFSPEKVLELAQSLYLKGVISYPRTSSQYLTEAEAFELPEVLSNLEELEPYAELLRNRSKDYIEDDKKYTNDEKVEDHYALIPTKNVPDLASLSEQERKVYDEIVRSVIAVHYDVHVFTETTILTNLGTHTFIAQGRQVLDEGWQVVWKNPNSKEKEEDQKVQKLPIVQKGQSIDVEKVSFQKGKTKPPTVYTEGQLITLMKTAGKFVEDPEVDTDFNGVGTEATRAGIIKTLKDREYILIRDNKVSVTEKGKMLIEAVRGTHLASVEMTAKWEMLLSKIRNSKGKSAAMSHAFVEKVKEMTTFLVEKAVNESDTWNVEKLAEEVKDNAIHAIGKCPICKKNVVEREKLYGCSGYKKDDPNSCKFTLPKEFLGKKISVANAQKLLEKKKSNLIKGFISKNEKEFDAYLKLVSGGKLELEFPQKKPKSSKKVGSKSK</sequence>
<dbReference type="GO" id="GO:0006265">
    <property type="term" value="P:DNA topological change"/>
    <property type="evidence" value="ECO:0007669"/>
    <property type="project" value="InterPro"/>
</dbReference>
<dbReference type="InterPro" id="IPR000380">
    <property type="entry name" value="Topo_IA"/>
</dbReference>
<dbReference type="RefSeq" id="WP_087984298.1">
    <property type="nucleotide sequence ID" value="NZ_FMBI01000062.1"/>
</dbReference>
<dbReference type="Gene3D" id="1.10.460.10">
    <property type="entry name" value="Topoisomerase I, domain 2"/>
    <property type="match status" value="1"/>
</dbReference>
<dbReference type="AlphaFoldDB" id="A0A1C4GMV0"/>
<dbReference type="InterPro" id="IPR006171">
    <property type="entry name" value="TOPRIM_dom"/>
</dbReference>
<dbReference type="NCBIfam" id="TIGR01056">
    <property type="entry name" value="topB"/>
    <property type="match status" value="1"/>
</dbReference>
<keyword evidence="5" id="KW-0460">Magnesium</keyword>
<organism evidence="14 15">
    <name type="scientific">Bacillus thuringiensis</name>
    <dbReference type="NCBI Taxonomy" id="1428"/>
    <lineage>
        <taxon>Bacteria</taxon>
        <taxon>Bacillati</taxon>
        <taxon>Bacillota</taxon>
        <taxon>Bacilli</taxon>
        <taxon>Bacillales</taxon>
        <taxon>Bacillaceae</taxon>
        <taxon>Bacillus</taxon>
        <taxon>Bacillus cereus group</taxon>
    </lineage>
</organism>
<dbReference type="CDD" id="cd00186">
    <property type="entry name" value="TOP1Ac"/>
    <property type="match status" value="1"/>
</dbReference>
<dbReference type="SMART" id="SM00437">
    <property type="entry name" value="TOP1Ac"/>
    <property type="match status" value="1"/>
</dbReference>
<dbReference type="Proteomes" id="UP000195991">
    <property type="component" value="Unassembled WGS sequence"/>
</dbReference>
<dbReference type="InterPro" id="IPR034144">
    <property type="entry name" value="TOPRIM_TopoIII"/>
</dbReference>
<dbReference type="Gene3D" id="1.10.290.10">
    <property type="entry name" value="Topoisomerase I, domain 4"/>
    <property type="match status" value="1"/>
</dbReference>
<dbReference type="CDD" id="cd03362">
    <property type="entry name" value="TOPRIM_TopoIA_TopoIII"/>
    <property type="match status" value="1"/>
</dbReference>
<keyword evidence="8 14" id="KW-0413">Isomerase</keyword>
<keyword evidence="6" id="KW-0799">Topoisomerase</keyword>
<dbReference type="InterPro" id="IPR023406">
    <property type="entry name" value="Topo_IA_AS"/>
</dbReference>
<evidence type="ECO:0000259" key="13">
    <source>
        <dbReference type="PROSITE" id="PS52039"/>
    </source>
</evidence>
<dbReference type="InterPro" id="IPR003601">
    <property type="entry name" value="Topo_IA_2"/>
</dbReference>
<dbReference type="Gene3D" id="2.70.20.10">
    <property type="entry name" value="Topoisomerase I, domain 3"/>
    <property type="match status" value="1"/>
</dbReference>
<feature type="domain" description="Topo IA-type catalytic" evidence="13">
    <location>
        <begin position="156"/>
        <end position="601"/>
    </location>
</feature>
<comment type="similarity">
    <text evidence="2">Belongs to the type IA topoisomerase family.</text>
</comment>
<evidence type="ECO:0000256" key="9">
    <source>
        <dbReference type="ARBA" id="ARBA00030003"/>
    </source>
</evidence>
<evidence type="ECO:0000313" key="15">
    <source>
        <dbReference type="Proteomes" id="UP000195991"/>
    </source>
</evidence>
<dbReference type="InterPro" id="IPR013824">
    <property type="entry name" value="Topo_IA_cen_sub1"/>
</dbReference>
<protein>
    <recommendedName>
        <fullName evidence="3">DNA topoisomerase</fullName>
        <ecNumber evidence="3">5.6.2.1</ecNumber>
    </recommendedName>
    <alternativeName>
        <fullName evidence="12">Omega-protein</fullName>
    </alternativeName>
    <alternativeName>
        <fullName evidence="11">Relaxing enzyme</fullName>
    </alternativeName>
    <alternativeName>
        <fullName evidence="9">Swivelase</fullName>
    </alternativeName>
    <alternativeName>
        <fullName evidence="10">Untwisting enzyme</fullName>
    </alternativeName>
</protein>
<dbReference type="NCBIfam" id="NF005829">
    <property type="entry name" value="PRK07726.1"/>
    <property type="match status" value="1"/>
</dbReference>
<dbReference type="InterPro" id="IPR013825">
    <property type="entry name" value="Topo_IA_cen_sub2"/>
</dbReference>
<dbReference type="PROSITE" id="PS00396">
    <property type="entry name" value="TOPO_IA_1"/>
    <property type="match status" value="1"/>
</dbReference>
<evidence type="ECO:0000256" key="10">
    <source>
        <dbReference type="ARBA" id="ARBA00031985"/>
    </source>
</evidence>
<keyword evidence="7" id="KW-0238">DNA-binding</keyword>
<dbReference type="GO" id="GO:0043597">
    <property type="term" value="C:cytoplasmic replication fork"/>
    <property type="evidence" value="ECO:0007669"/>
    <property type="project" value="TreeGrafter"/>
</dbReference>
<evidence type="ECO:0000256" key="6">
    <source>
        <dbReference type="ARBA" id="ARBA00023029"/>
    </source>
</evidence>
<dbReference type="Pfam" id="PF13342">
    <property type="entry name" value="Toprim_Crpt"/>
    <property type="match status" value="1"/>
</dbReference>
<dbReference type="EMBL" id="FMBI01000062">
    <property type="protein sequence ID" value="SCC69548.1"/>
    <property type="molecule type" value="Genomic_DNA"/>
</dbReference>
<evidence type="ECO:0000256" key="11">
    <source>
        <dbReference type="ARBA" id="ARBA00032235"/>
    </source>
</evidence>
<evidence type="ECO:0000256" key="3">
    <source>
        <dbReference type="ARBA" id="ARBA00012891"/>
    </source>
</evidence>
<dbReference type="GO" id="GO:0006310">
    <property type="term" value="P:DNA recombination"/>
    <property type="evidence" value="ECO:0007669"/>
    <property type="project" value="TreeGrafter"/>
</dbReference>
<accession>A0A1C4GMV0</accession>
<gene>
    <name evidence="14" type="ORF">BTT61001_06272</name>
</gene>
<dbReference type="InterPro" id="IPR003602">
    <property type="entry name" value="Topo_IA_DNA-bd_dom"/>
</dbReference>
<dbReference type="GO" id="GO:0003677">
    <property type="term" value="F:DNA binding"/>
    <property type="evidence" value="ECO:0007669"/>
    <property type="project" value="UniProtKB-KW"/>
</dbReference>
<dbReference type="GO" id="GO:0003917">
    <property type="term" value="F:DNA topoisomerase type I (single strand cut, ATP-independent) activity"/>
    <property type="evidence" value="ECO:0007669"/>
    <property type="project" value="UniProtKB-EC"/>
</dbReference>
<reference evidence="14 15" key="1">
    <citation type="submission" date="2016-08" db="EMBL/GenBank/DDBJ databases">
        <authorList>
            <person name="Seilhamer J.J."/>
        </authorList>
    </citation>
    <scope>NUCLEOTIDE SEQUENCE [LARGE SCALE GENOMIC DNA]</scope>
    <source>
        <strain evidence="14 15">IEBC_T61001</strain>
    </source>
</reference>
<evidence type="ECO:0000256" key="4">
    <source>
        <dbReference type="ARBA" id="ARBA00022723"/>
    </source>
</evidence>
<evidence type="ECO:0000256" key="8">
    <source>
        <dbReference type="ARBA" id="ARBA00023235"/>
    </source>
</evidence>
<dbReference type="InterPro" id="IPR023405">
    <property type="entry name" value="Topo_IA_core_domain"/>
</dbReference>
<dbReference type="GO" id="GO:0006281">
    <property type="term" value="P:DNA repair"/>
    <property type="evidence" value="ECO:0007669"/>
    <property type="project" value="TreeGrafter"/>
</dbReference>
<evidence type="ECO:0000256" key="1">
    <source>
        <dbReference type="ARBA" id="ARBA00000213"/>
    </source>
</evidence>
<dbReference type="SMART" id="SM00436">
    <property type="entry name" value="TOP1Bc"/>
    <property type="match status" value="1"/>
</dbReference>
<dbReference type="InterPro" id="IPR013497">
    <property type="entry name" value="Topo_IA_cen"/>
</dbReference>